<feature type="compositionally biased region" description="Basic residues" evidence="1">
    <location>
        <begin position="47"/>
        <end position="64"/>
    </location>
</feature>
<sequence>MLMALITIGSSSCMVRTHENQGRHRGWYKNNNRHNKKVYVIQDNHHKQAKAPHRKSGKKNKSNKNHRDERR</sequence>
<gene>
    <name evidence="2" type="ORF">SDC9_212741</name>
</gene>
<accession>A0A645JNU1</accession>
<dbReference type="EMBL" id="VSSQ01146611">
    <property type="protein sequence ID" value="MPN64962.1"/>
    <property type="molecule type" value="Genomic_DNA"/>
</dbReference>
<evidence type="ECO:0000256" key="1">
    <source>
        <dbReference type="SAM" id="MobiDB-lite"/>
    </source>
</evidence>
<feature type="region of interest" description="Disordered" evidence="1">
    <location>
        <begin position="42"/>
        <end position="71"/>
    </location>
</feature>
<reference evidence="2" key="1">
    <citation type="submission" date="2019-08" db="EMBL/GenBank/DDBJ databases">
        <authorList>
            <person name="Kucharzyk K."/>
            <person name="Murdoch R.W."/>
            <person name="Higgins S."/>
            <person name="Loffler F."/>
        </authorList>
    </citation>
    <scope>NUCLEOTIDE SEQUENCE</scope>
</reference>
<protein>
    <submittedName>
        <fullName evidence="2">Uncharacterized protein</fullName>
    </submittedName>
</protein>
<organism evidence="2">
    <name type="scientific">bioreactor metagenome</name>
    <dbReference type="NCBI Taxonomy" id="1076179"/>
    <lineage>
        <taxon>unclassified sequences</taxon>
        <taxon>metagenomes</taxon>
        <taxon>ecological metagenomes</taxon>
    </lineage>
</organism>
<name>A0A645JNU1_9ZZZZ</name>
<dbReference type="AlphaFoldDB" id="A0A645JNU1"/>
<evidence type="ECO:0000313" key="2">
    <source>
        <dbReference type="EMBL" id="MPN64962.1"/>
    </source>
</evidence>
<proteinExistence type="predicted"/>
<comment type="caution">
    <text evidence="2">The sequence shown here is derived from an EMBL/GenBank/DDBJ whole genome shotgun (WGS) entry which is preliminary data.</text>
</comment>